<dbReference type="NCBIfam" id="TIGR00275">
    <property type="entry name" value="aminoacetone oxidase family FAD-binding enzyme"/>
    <property type="match status" value="1"/>
</dbReference>
<name>A0A9X5BDU1_9FIRM</name>
<dbReference type="SUPFAM" id="SSF51905">
    <property type="entry name" value="FAD/NAD(P)-binding domain"/>
    <property type="match status" value="1"/>
</dbReference>
<feature type="domain" description="RsdA/BaiN/AoA(So)-like insert" evidence="6">
    <location>
        <begin position="207"/>
        <end position="369"/>
    </location>
</feature>
<evidence type="ECO:0000259" key="5">
    <source>
        <dbReference type="Pfam" id="PF03486"/>
    </source>
</evidence>
<comment type="caution">
    <text evidence="7">The sequence shown here is derived from an EMBL/GenBank/DDBJ whole genome shotgun (WGS) entry which is preliminary data.</text>
</comment>
<evidence type="ECO:0000256" key="4">
    <source>
        <dbReference type="SAM" id="SignalP"/>
    </source>
</evidence>
<organism evidence="7 8">
    <name type="scientific">Parablautia muri</name>
    <dbReference type="NCBI Taxonomy" id="2320879"/>
    <lineage>
        <taxon>Bacteria</taxon>
        <taxon>Bacillati</taxon>
        <taxon>Bacillota</taxon>
        <taxon>Clostridia</taxon>
        <taxon>Lachnospirales</taxon>
        <taxon>Lachnospiraceae</taxon>
        <taxon>Parablautia</taxon>
    </lineage>
</organism>
<feature type="chain" id="PRO_5040757051" evidence="4">
    <location>
        <begin position="21"/>
        <end position="432"/>
    </location>
</feature>
<dbReference type="InterPro" id="IPR057661">
    <property type="entry name" value="RsdA/BaiN/AoA(So)_Rossmann"/>
</dbReference>
<keyword evidence="4" id="KW-0732">Signal</keyword>
<dbReference type="Gene3D" id="2.40.30.10">
    <property type="entry name" value="Translation factors"/>
    <property type="match status" value="1"/>
</dbReference>
<dbReference type="InterPro" id="IPR036188">
    <property type="entry name" value="FAD/NAD-bd_sf"/>
</dbReference>
<dbReference type="InterPro" id="IPR023166">
    <property type="entry name" value="BaiN-like_dom_sf"/>
</dbReference>
<proteinExistence type="predicted"/>
<evidence type="ECO:0000256" key="2">
    <source>
        <dbReference type="ARBA" id="ARBA00022630"/>
    </source>
</evidence>
<dbReference type="Proteomes" id="UP001154420">
    <property type="component" value="Unassembled WGS sequence"/>
</dbReference>
<dbReference type="InterPro" id="IPR004792">
    <property type="entry name" value="BaiN-like"/>
</dbReference>
<keyword evidence="2" id="KW-0285">Flavoprotein</keyword>
<dbReference type="OrthoDB" id="9773233at2"/>
<dbReference type="Gene3D" id="3.50.50.60">
    <property type="entry name" value="FAD/NAD(P)-binding domain"/>
    <property type="match status" value="1"/>
</dbReference>
<dbReference type="Pfam" id="PF22780">
    <property type="entry name" value="HI0933_like_1st"/>
    <property type="match status" value="1"/>
</dbReference>
<dbReference type="InterPro" id="IPR055178">
    <property type="entry name" value="RsdA/BaiN/AoA(So)-like_dom"/>
</dbReference>
<reference evidence="7" key="1">
    <citation type="submission" date="2018-09" db="EMBL/GenBank/DDBJ databases">
        <title>Murine metabolic-syndrome-specific gut microbial biobank.</title>
        <authorList>
            <person name="Liu C."/>
        </authorList>
    </citation>
    <scope>NUCLEOTIDE SEQUENCE</scope>
    <source>
        <strain evidence="7">D42-62</strain>
    </source>
</reference>
<dbReference type="AlphaFoldDB" id="A0A9X5BDU1"/>
<evidence type="ECO:0000256" key="1">
    <source>
        <dbReference type="ARBA" id="ARBA00001974"/>
    </source>
</evidence>
<dbReference type="PANTHER" id="PTHR42887">
    <property type="entry name" value="OS12G0638800 PROTEIN"/>
    <property type="match status" value="1"/>
</dbReference>
<dbReference type="PANTHER" id="PTHR42887:SF2">
    <property type="entry name" value="OS12G0638800 PROTEIN"/>
    <property type="match status" value="1"/>
</dbReference>
<sequence length="432" mass="47450">MKRIIIVGGGAAGMMAAVGAAGEGAQVTLLEQNEKTGKKIFITGKGRCNLTNACERDAFFEHVVSNQKFLYSAFSKLDNDSTMAFFEKAGCKLKKERGERIFPVSDHAYDVTNALNRQMEKKQVKVCLKTCVKEILTKSLKEEAFDAGDKQRDTSKYVTGVRLTDGRVLSADAVILATGGRTYESTGSTGDGYRFAKEMGHTIQDIKPALVPFTVQESWCMEMQGLSLKNVSVLLKNGKKKIYAGFGEMLFTHFGVSGPLILSASSYYAKKYYGMPVELCIDLKPALSGEQLNARLLRDFEENKNRQFKNVLEGLLPSKMIPVMVKLTGIMPEKKANEITRQERNNLIECLKNLTLTVTGTRGFEEAIITQGGIKIKEVNPSTMESKFVSGLYFAGEVLDLDAMTGGFNLQIAWSTGYLAGVSAAHAHSVRT</sequence>
<evidence type="ECO:0000313" key="8">
    <source>
        <dbReference type="Proteomes" id="UP001154420"/>
    </source>
</evidence>
<feature type="signal peptide" evidence="4">
    <location>
        <begin position="1"/>
        <end position="20"/>
    </location>
</feature>
<dbReference type="SUPFAM" id="SSF160996">
    <property type="entry name" value="HI0933 insert domain-like"/>
    <property type="match status" value="1"/>
</dbReference>
<keyword evidence="8" id="KW-1185">Reference proteome</keyword>
<dbReference type="EMBL" id="QZDT01000005">
    <property type="protein sequence ID" value="NBJ91971.1"/>
    <property type="molecule type" value="Genomic_DNA"/>
</dbReference>
<feature type="domain" description="RsdA/BaiN/AoA(So)-like Rossmann fold-like" evidence="5">
    <location>
        <begin position="3"/>
        <end position="421"/>
    </location>
</feature>
<dbReference type="Gene3D" id="1.10.8.260">
    <property type="entry name" value="HI0933 insert domain-like"/>
    <property type="match status" value="1"/>
</dbReference>
<gene>
    <name evidence="7" type="ORF">D5281_05040</name>
</gene>
<dbReference type="Pfam" id="PF03486">
    <property type="entry name" value="HI0933_like"/>
    <property type="match status" value="1"/>
</dbReference>
<keyword evidence="3" id="KW-0274">FAD</keyword>
<dbReference type="PRINTS" id="PR00368">
    <property type="entry name" value="FADPNR"/>
</dbReference>
<protein>
    <submittedName>
        <fullName evidence="7">NAD(P)/FAD-dependent oxidoreductase</fullName>
    </submittedName>
</protein>
<accession>A0A9X5BDU1</accession>
<evidence type="ECO:0000259" key="6">
    <source>
        <dbReference type="Pfam" id="PF22780"/>
    </source>
</evidence>
<comment type="cofactor">
    <cofactor evidence="1">
        <name>FAD</name>
        <dbReference type="ChEBI" id="CHEBI:57692"/>
    </cofactor>
</comment>
<evidence type="ECO:0000313" key="7">
    <source>
        <dbReference type="EMBL" id="NBJ91971.1"/>
    </source>
</evidence>
<evidence type="ECO:0000256" key="3">
    <source>
        <dbReference type="ARBA" id="ARBA00022827"/>
    </source>
</evidence>